<dbReference type="EMBL" id="LXQA011459559">
    <property type="protein sequence ID" value="MCI97950.1"/>
    <property type="molecule type" value="Genomic_DNA"/>
</dbReference>
<accession>A0A392WKL0</accession>
<evidence type="ECO:0000313" key="2">
    <source>
        <dbReference type="Proteomes" id="UP000265520"/>
    </source>
</evidence>
<reference evidence="1 2" key="1">
    <citation type="journal article" date="2018" name="Front. Plant Sci.">
        <title>Red Clover (Trifolium pratense) and Zigzag Clover (T. medium) - A Picture of Genomic Similarities and Differences.</title>
        <authorList>
            <person name="Dluhosova J."/>
            <person name="Istvanek J."/>
            <person name="Nedelnik J."/>
            <person name="Repkova J."/>
        </authorList>
    </citation>
    <scope>NUCLEOTIDE SEQUENCE [LARGE SCALE GENOMIC DNA]</scope>
    <source>
        <strain evidence="2">cv. 10/8</strain>
        <tissue evidence="1">Leaf</tissue>
    </source>
</reference>
<keyword evidence="2" id="KW-1185">Reference proteome</keyword>
<feature type="non-terminal residue" evidence="1">
    <location>
        <position position="1"/>
    </location>
</feature>
<sequence length="48" mass="5195">EGKLSAGQTEKFSPELTNEDTIAITENGCWKSMETMNFGHKKGSNSGC</sequence>
<protein>
    <submittedName>
        <fullName evidence="1">Uncharacterized protein</fullName>
    </submittedName>
</protein>
<dbReference type="Proteomes" id="UP000265520">
    <property type="component" value="Unassembled WGS sequence"/>
</dbReference>
<name>A0A392WKL0_9FABA</name>
<dbReference type="AlphaFoldDB" id="A0A392WKL0"/>
<comment type="caution">
    <text evidence="1">The sequence shown here is derived from an EMBL/GenBank/DDBJ whole genome shotgun (WGS) entry which is preliminary data.</text>
</comment>
<evidence type="ECO:0000313" key="1">
    <source>
        <dbReference type="EMBL" id="MCI97950.1"/>
    </source>
</evidence>
<proteinExistence type="predicted"/>
<organism evidence="1 2">
    <name type="scientific">Trifolium medium</name>
    <dbReference type="NCBI Taxonomy" id="97028"/>
    <lineage>
        <taxon>Eukaryota</taxon>
        <taxon>Viridiplantae</taxon>
        <taxon>Streptophyta</taxon>
        <taxon>Embryophyta</taxon>
        <taxon>Tracheophyta</taxon>
        <taxon>Spermatophyta</taxon>
        <taxon>Magnoliopsida</taxon>
        <taxon>eudicotyledons</taxon>
        <taxon>Gunneridae</taxon>
        <taxon>Pentapetalae</taxon>
        <taxon>rosids</taxon>
        <taxon>fabids</taxon>
        <taxon>Fabales</taxon>
        <taxon>Fabaceae</taxon>
        <taxon>Papilionoideae</taxon>
        <taxon>50 kb inversion clade</taxon>
        <taxon>NPAAA clade</taxon>
        <taxon>Hologalegina</taxon>
        <taxon>IRL clade</taxon>
        <taxon>Trifolieae</taxon>
        <taxon>Trifolium</taxon>
    </lineage>
</organism>